<gene>
    <name evidence="13" type="ORF">AGERDE_LOCUS6131</name>
</gene>
<organism evidence="13 14">
    <name type="scientific">Ambispora gerdemannii</name>
    <dbReference type="NCBI Taxonomy" id="144530"/>
    <lineage>
        <taxon>Eukaryota</taxon>
        <taxon>Fungi</taxon>
        <taxon>Fungi incertae sedis</taxon>
        <taxon>Mucoromycota</taxon>
        <taxon>Glomeromycotina</taxon>
        <taxon>Glomeromycetes</taxon>
        <taxon>Archaeosporales</taxon>
        <taxon>Ambisporaceae</taxon>
        <taxon>Ambispora</taxon>
    </lineage>
</organism>
<evidence type="ECO:0000256" key="4">
    <source>
        <dbReference type="ARBA" id="ARBA00022692"/>
    </source>
</evidence>
<reference evidence="13" key="1">
    <citation type="submission" date="2021-06" db="EMBL/GenBank/DDBJ databases">
        <authorList>
            <person name="Kallberg Y."/>
            <person name="Tangrot J."/>
            <person name="Rosling A."/>
        </authorList>
    </citation>
    <scope>NUCLEOTIDE SEQUENCE</scope>
    <source>
        <strain evidence="13">MT106</strain>
    </source>
</reference>
<dbReference type="OrthoDB" id="2415874at2759"/>
<keyword evidence="4" id="KW-0812">Transmembrane</keyword>
<comment type="subcellular location">
    <subcellularLocation>
        <location evidence="1">Cell membrane</location>
        <topology evidence="1">Multi-pass membrane protein</topology>
    </subcellularLocation>
</comment>
<dbReference type="GO" id="GO:0004222">
    <property type="term" value="F:metalloendopeptidase activity"/>
    <property type="evidence" value="ECO:0007669"/>
    <property type="project" value="InterPro"/>
</dbReference>
<comment type="caution">
    <text evidence="13">The sequence shown here is derived from an EMBL/GenBank/DDBJ whole genome shotgun (WGS) entry which is preliminary data.</text>
</comment>
<dbReference type="Pfam" id="PF01435">
    <property type="entry name" value="Peptidase_M48"/>
    <property type="match status" value="1"/>
</dbReference>
<evidence type="ECO:0000256" key="11">
    <source>
        <dbReference type="RuleBase" id="RU003983"/>
    </source>
</evidence>
<dbReference type="InterPro" id="IPR050083">
    <property type="entry name" value="HtpX_protease"/>
</dbReference>
<dbReference type="GO" id="GO:0006508">
    <property type="term" value="P:proteolysis"/>
    <property type="evidence" value="ECO:0007669"/>
    <property type="project" value="UniProtKB-KW"/>
</dbReference>
<comment type="cofactor">
    <cofactor evidence="11">
        <name>Zn(2+)</name>
        <dbReference type="ChEBI" id="CHEBI:29105"/>
    </cofactor>
    <text evidence="11">Binds 1 zinc ion per subunit.</text>
</comment>
<dbReference type="GO" id="GO:0046872">
    <property type="term" value="F:metal ion binding"/>
    <property type="evidence" value="ECO:0007669"/>
    <property type="project" value="UniProtKB-KW"/>
</dbReference>
<keyword evidence="2" id="KW-1003">Cell membrane</keyword>
<comment type="similarity">
    <text evidence="11">Belongs to the peptidase M48 family.</text>
</comment>
<dbReference type="SUPFAM" id="SSF50118">
    <property type="entry name" value="Cell growth inhibitor/plasmid maintenance toxic component"/>
    <property type="match status" value="1"/>
</dbReference>
<dbReference type="Proteomes" id="UP000789831">
    <property type="component" value="Unassembled WGS sequence"/>
</dbReference>
<evidence type="ECO:0000256" key="5">
    <source>
        <dbReference type="ARBA" id="ARBA00022723"/>
    </source>
</evidence>
<keyword evidence="9 11" id="KW-0482">Metalloprotease</keyword>
<evidence type="ECO:0000259" key="12">
    <source>
        <dbReference type="Pfam" id="PF01435"/>
    </source>
</evidence>
<dbReference type="Gene3D" id="2.30.30.110">
    <property type="match status" value="1"/>
</dbReference>
<evidence type="ECO:0000256" key="1">
    <source>
        <dbReference type="ARBA" id="ARBA00004651"/>
    </source>
</evidence>
<dbReference type="InterPro" id="IPR001915">
    <property type="entry name" value="Peptidase_M48"/>
</dbReference>
<dbReference type="GO" id="GO:0003677">
    <property type="term" value="F:DNA binding"/>
    <property type="evidence" value="ECO:0007669"/>
    <property type="project" value="InterPro"/>
</dbReference>
<dbReference type="InterPro" id="IPR011067">
    <property type="entry name" value="Plasmid_toxin/cell-grow_inhib"/>
</dbReference>
<keyword evidence="7 11" id="KW-0862">Zinc</keyword>
<dbReference type="Gene3D" id="3.30.2010.10">
    <property type="entry name" value="Metalloproteases ('zincins'), catalytic domain"/>
    <property type="match status" value="1"/>
</dbReference>
<evidence type="ECO:0000256" key="6">
    <source>
        <dbReference type="ARBA" id="ARBA00022801"/>
    </source>
</evidence>
<evidence type="ECO:0000256" key="3">
    <source>
        <dbReference type="ARBA" id="ARBA00022670"/>
    </source>
</evidence>
<proteinExistence type="inferred from homology"/>
<dbReference type="AlphaFoldDB" id="A0A9N9FK60"/>
<keyword evidence="5" id="KW-0479">Metal-binding</keyword>
<keyword evidence="8" id="KW-1133">Transmembrane helix</keyword>
<dbReference type="GO" id="GO:0005886">
    <property type="term" value="C:plasma membrane"/>
    <property type="evidence" value="ECO:0007669"/>
    <property type="project" value="UniProtKB-SubCell"/>
</dbReference>
<keyword evidence="14" id="KW-1185">Reference proteome</keyword>
<protein>
    <submittedName>
        <fullName evidence="13">13562_t:CDS:1</fullName>
    </submittedName>
</protein>
<dbReference type="EMBL" id="CAJVPL010000913">
    <property type="protein sequence ID" value="CAG8539889.1"/>
    <property type="molecule type" value="Genomic_DNA"/>
</dbReference>
<keyword evidence="10" id="KW-0472">Membrane</keyword>
<dbReference type="PANTHER" id="PTHR43221:SF1">
    <property type="entry name" value="PROTEASE HTPX"/>
    <property type="match status" value="1"/>
</dbReference>
<sequence>MSEVGVYPSNEVNAFATGPAGNTLIAFSSGLVNIMSIEEIRGVVGHELSHLIHYDLKRILLVQAAGRHPGLVISNDEQNKFSPLITILPLTSQVDKIYPFQVFSEIKVQKFDGKLGEIDMEMMEQIERALHLTLALKTLSPE</sequence>
<evidence type="ECO:0000256" key="10">
    <source>
        <dbReference type="ARBA" id="ARBA00023136"/>
    </source>
</evidence>
<keyword evidence="6 11" id="KW-0378">Hydrolase</keyword>
<evidence type="ECO:0000256" key="7">
    <source>
        <dbReference type="ARBA" id="ARBA00022833"/>
    </source>
</evidence>
<keyword evidence="3 11" id="KW-0645">Protease</keyword>
<evidence type="ECO:0000256" key="8">
    <source>
        <dbReference type="ARBA" id="ARBA00022989"/>
    </source>
</evidence>
<feature type="domain" description="Peptidase M48" evidence="12">
    <location>
        <begin position="5"/>
        <end position="64"/>
    </location>
</feature>
<evidence type="ECO:0000313" key="13">
    <source>
        <dbReference type="EMBL" id="CAG8539889.1"/>
    </source>
</evidence>
<name>A0A9N9FK60_9GLOM</name>
<accession>A0A9N9FK60</accession>
<evidence type="ECO:0000256" key="2">
    <source>
        <dbReference type="ARBA" id="ARBA00022475"/>
    </source>
</evidence>
<dbReference type="PANTHER" id="PTHR43221">
    <property type="entry name" value="PROTEASE HTPX"/>
    <property type="match status" value="1"/>
</dbReference>
<evidence type="ECO:0000256" key="9">
    <source>
        <dbReference type="ARBA" id="ARBA00023049"/>
    </source>
</evidence>
<evidence type="ECO:0000313" key="14">
    <source>
        <dbReference type="Proteomes" id="UP000789831"/>
    </source>
</evidence>